<organism evidence="2 3">
    <name type="scientific">Laodelphax striatellus</name>
    <name type="common">Small brown planthopper</name>
    <name type="synonym">Delphax striatella</name>
    <dbReference type="NCBI Taxonomy" id="195883"/>
    <lineage>
        <taxon>Eukaryota</taxon>
        <taxon>Metazoa</taxon>
        <taxon>Ecdysozoa</taxon>
        <taxon>Arthropoda</taxon>
        <taxon>Hexapoda</taxon>
        <taxon>Insecta</taxon>
        <taxon>Pterygota</taxon>
        <taxon>Neoptera</taxon>
        <taxon>Paraneoptera</taxon>
        <taxon>Hemiptera</taxon>
        <taxon>Auchenorrhyncha</taxon>
        <taxon>Fulgoroidea</taxon>
        <taxon>Delphacidae</taxon>
        <taxon>Criomorphinae</taxon>
        <taxon>Laodelphax</taxon>
    </lineage>
</organism>
<feature type="region of interest" description="Disordered" evidence="1">
    <location>
        <begin position="1"/>
        <end position="55"/>
    </location>
</feature>
<proteinExistence type="predicted"/>
<gene>
    <name evidence="2" type="ORF">LSTR_LSTR006501</name>
</gene>
<reference evidence="2 3" key="1">
    <citation type="journal article" date="2017" name="Gigascience">
        <title>Genome sequence of the small brown planthopper, Laodelphax striatellus.</title>
        <authorList>
            <person name="Zhu J."/>
            <person name="Jiang F."/>
            <person name="Wang X."/>
            <person name="Yang P."/>
            <person name="Bao Y."/>
            <person name="Zhao W."/>
            <person name="Wang W."/>
            <person name="Lu H."/>
            <person name="Wang Q."/>
            <person name="Cui N."/>
            <person name="Li J."/>
            <person name="Chen X."/>
            <person name="Luo L."/>
            <person name="Yu J."/>
            <person name="Kang L."/>
            <person name="Cui F."/>
        </authorList>
    </citation>
    <scope>NUCLEOTIDE SEQUENCE [LARGE SCALE GENOMIC DNA]</scope>
    <source>
        <strain evidence="2">Lst14</strain>
    </source>
</reference>
<comment type="caution">
    <text evidence="2">The sequence shown here is derived from an EMBL/GenBank/DDBJ whole genome shotgun (WGS) entry which is preliminary data.</text>
</comment>
<evidence type="ECO:0000313" key="2">
    <source>
        <dbReference type="EMBL" id="RZF38102.1"/>
    </source>
</evidence>
<accession>A0A482WXR5</accession>
<dbReference type="InParanoid" id="A0A482WXR5"/>
<name>A0A482WXR5_LAOST</name>
<dbReference type="Proteomes" id="UP000291343">
    <property type="component" value="Unassembled WGS sequence"/>
</dbReference>
<dbReference type="AlphaFoldDB" id="A0A482WXR5"/>
<feature type="compositionally biased region" description="Acidic residues" evidence="1">
    <location>
        <begin position="14"/>
        <end position="23"/>
    </location>
</feature>
<keyword evidence="3" id="KW-1185">Reference proteome</keyword>
<evidence type="ECO:0000313" key="3">
    <source>
        <dbReference type="Proteomes" id="UP000291343"/>
    </source>
</evidence>
<evidence type="ECO:0000256" key="1">
    <source>
        <dbReference type="SAM" id="MobiDB-lite"/>
    </source>
</evidence>
<dbReference type="EMBL" id="QKKF02022824">
    <property type="protein sequence ID" value="RZF38102.1"/>
    <property type="molecule type" value="Genomic_DNA"/>
</dbReference>
<sequence>MRSPVKPPYGLIAEYEEEEEGEEERAQEKDNTQPQEKEEDQQAKDQNVQGGPKLQESIVNLNRTMEEIKKPASFAEVIKLPRKIVTSVDKAANVRKIQPKEHVVLLKPTELKGNEKQSSEKIRKTLRDSIPKKENIRVKKTVNVRGGGLLIVVDTLDDKKKILQN</sequence>
<protein>
    <submittedName>
        <fullName evidence="2">Uncharacterized protein</fullName>
    </submittedName>
</protein>